<evidence type="ECO:0000313" key="6">
    <source>
        <dbReference type="Proteomes" id="UP000199069"/>
    </source>
</evidence>
<feature type="domain" description="EF-hand" evidence="4">
    <location>
        <begin position="43"/>
        <end position="78"/>
    </location>
</feature>
<feature type="domain" description="EF-hand" evidence="4">
    <location>
        <begin position="121"/>
        <end position="156"/>
    </location>
</feature>
<dbReference type="Pfam" id="PF13405">
    <property type="entry name" value="EF-hand_6"/>
    <property type="match status" value="1"/>
</dbReference>
<evidence type="ECO:0000256" key="3">
    <source>
        <dbReference type="SAM" id="MobiDB-lite"/>
    </source>
</evidence>
<dbReference type="InterPro" id="IPR018247">
    <property type="entry name" value="EF_Hand_1_Ca_BS"/>
</dbReference>
<dbReference type="SUPFAM" id="SSF47473">
    <property type="entry name" value="EF-hand"/>
    <property type="match status" value="1"/>
</dbReference>
<dbReference type="FunFam" id="1.10.238.10:FF:000001">
    <property type="entry name" value="Calmodulin 1"/>
    <property type="match status" value="1"/>
</dbReference>
<evidence type="ECO:0000259" key="4">
    <source>
        <dbReference type="PROSITE" id="PS50222"/>
    </source>
</evidence>
<dbReference type="STRING" id="5286.A0A0K3CAH7"/>
<dbReference type="PROSITE" id="PS50222">
    <property type="entry name" value="EF_HAND_2"/>
    <property type="match status" value="2"/>
</dbReference>
<accession>A0A0K3CAH7</accession>
<name>A0A0K3CAH7_RHOTO</name>
<evidence type="ECO:0000256" key="1">
    <source>
        <dbReference type="ARBA" id="ARBA00022737"/>
    </source>
</evidence>
<dbReference type="GO" id="GO:0005509">
    <property type="term" value="F:calcium ion binding"/>
    <property type="evidence" value="ECO:0007669"/>
    <property type="project" value="InterPro"/>
</dbReference>
<dbReference type="SMART" id="SM00054">
    <property type="entry name" value="EFh"/>
    <property type="match status" value="2"/>
</dbReference>
<dbReference type="Proteomes" id="UP000199069">
    <property type="component" value="Unassembled WGS sequence"/>
</dbReference>
<organism evidence="5 6">
    <name type="scientific">Rhodotorula toruloides</name>
    <name type="common">Yeast</name>
    <name type="synonym">Rhodosporidium toruloides</name>
    <dbReference type="NCBI Taxonomy" id="5286"/>
    <lineage>
        <taxon>Eukaryota</taxon>
        <taxon>Fungi</taxon>
        <taxon>Dikarya</taxon>
        <taxon>Basidiomycota</taxon>
        <taxon>Pucciniomycotina</taxon>
        <taxon>Microbotryomycetes</taxon>
        <taxon>Sporidiobolales</taxon>
        <taxon>Sporidiobolaceae</taxon>
        <taxon>Rhodotorula</taxon>
    </lineage>
</organism>
<dbReference type="InterPro" id="IPR002048">
    <property type="entry name" value="EF_hand_dom"/>
</dbReference>
<feature type="region of interest" description="Disordered" evidence="3">
    <location>
        <begin position="1"/>
        <end position="35"/>
    </location>
</feature>
<dbReference type="PANTHER" id="PTHR23049">
    <property type="entry name" value="MYOSIN REGULATORY LIGHT CHAIN 2"/>
    <property type="match status" value="1"/>
</dbReference>
<evidence type="ECO:0000313" key="5">
    <source>
        <dbReference type="EMBL" id="CTR04151.1"/>
    </source>
</evidence>
<keyword evidence="2" id="KW-0106">Calcium</keyword>
<keyword evidence="1" id="KW-0677">Repeat</keyword>
<sequence>MTTAALSLSPTSASLGLGRPSSGKARRSHPRESSGAYQLFDAKQVQVFREAFSLIDQDNDGIISEADLRGLLASLGQQPSPRLIHSLLHAQPLSAPPSSTPLPINFTTFVTLLASHLSPLSPEQEMLEAFACFDEKNEGFVRGGEVREWLGGTGDRMSEKEVDEMCGGTDRPPPSRPFYDPKTDLFNYRLWCSTLRVTDVDETEGEIQELGL</sequence>
<evidence type="ECO:0000256" key="2">
    <source>
        <dbReference type="ARBA" id="ARBA00022837"/>
    </source>
</evidence>
<dbReference type="EMBL" id="CWKI01000001">
    <property type="protein sequence ID" value="CTR04151.1"/>
    <property type="molecule type" value="Genomic_DNA"/>
</dbReference>
<protein>
    <submittedName>
        <fullName evidence="5">BY PROTMAP: gi|472580751|gb|EMS18529.1| myosin regulatory light chain 9 [Rhodosporidium toruloides NP11] gi|647402977|emb|CDR49165.1| RHTO0S23e02058g1_1 [Rhodosporidium toruloides]</fullName>
    </submittedName>
</protein>
<dbReference type="AlphaFoldDB" id="A0A0K3CAH7"/>
<gene>
    <name evidence="5" type="primary">FGENESH: predicted gene_1.12</name>
    <name evidence="5" type="ORF">BN2166_0000120</name>
</gene>
<dbReference type="OMA" id="GVNFTMF"/>
<dbReference type="PROSITE" id="PS00018">
    <property type="entry name" value="EF_HAND_1"/>
    <property type="match status" value="1"/>
</dbReference>
<proteinExistence type="predicted"/>
<dbReference type="Gene3D" id="1.10.238.10">
    <property type="entry name" value="EF-hand"/>
    <property type="match status" value="2"/>
</dbReference>
<reference evidence="5 6" key="1">
    <citation type="submission" date="2015-07" db="EMBL/GenBank/DDBJ databases">
        <authorList>
            <person name="Cajimat M.N.B."/>
            <person name="Milazzo M.L."/>
            <person name="Fulhorst C.F."/>
        </authorList>
    </citation>
    <scope>NUCLEOTIDE SEQUENCE [LARGE SCALE GENOMIC DNA]</scope>
    <source>
        <strain evidence="5">Single colony</strain>
    </source>
</reference>
<feature type="compositionally biased region" description="Low complexity" evidence="3">
    <location>
        <begin position="1"/>
        <end position="15"/>
    </location>
</feature>
<keyword evidence="6" id="KW-1185">Reference proteome</keyword>
<dbReference type="InterPro" id="IPR050403">
    <property type="entry name" value="Myosin_RLC"/>
</dbReference>
<dbReference type="InterPro" id="IPR011992">
    <property type="entry name" value="EF-hand-dom_pair"/>
</dbReference>